<evidence type="ECO:0000256" key="5">
    <source>
        <dbReference type="ARBA" id="ARBA00022553"/>
    </source>
</evidence>
<keyword evidence="13 14" id="KW-0472">Membrane</keyword>
<dbReference type="Gene3D" id="1.10.287.130">
    <property type="match status" value="1"/>
</dbReference>
<dbReference type="CDD" id="cd06225">
    <property type="entry name" value="HAMP"/>
    <property type="match status" value="1"/>
</dbReference>
<evidence type="ECO:0000256" key="1">
    <source>
        <dbReference type="ARBA" id="ARBA00000085"/>
    </source>
</evidence>
<organism evidence="17 18">
    <name type="scientific">Niallia endozanthoxylica</name>
    <dbReference type="NCBI Taxonomy" id="2036016"/>
    <lineage>
        <taxon>Bacteria</taxon>
        <taxon>Bacillati</taxon>
        <taxon>Bacillota</taxon>
        <taxon>Bacilli</taxon>
        <taxon>Bacillales</taxon>
        <taxon>Bacillaceae</taxon>
        <taxon>Niallia</taxon>
    </lineage>
</organism>
<evidence type="ECO:0000256" key="4">
    <source>
        <dbReference type="ARBA" id="ARBA00022475"/>
    </source>
</evidence>
<dbReference type="InterPro" id="IPR003594">
    <property type="entry name" value="HATPase_dom"/>
</dbReference>
<dbReference type="PROSITE" id="PS50885">
    <property type="entry name" value="HAMP"/>
    <property type="match status" value="1"/>
</dbReference>
<comment type="catalytic activity">
    <reaction evidence="1">
        <text>ATP + protein L-histidine = ADP + protein N-phospho-L-histidine.</text>
        <dbReference type="EC" id="2.7.13.3"/>
    </reaction>
</comment>
<evidence type="ECO:0000259" key="15">
    <source>
        <dbReference type="PROSITE" id="PS50109"/>
    </source>
</evidence>
<feature type="transmembrane region" description="Helical" evidence="14">
    <location>
        <begin position="12"/>
        <end position="35"/>
    </location>
</feature>
<dbReference type="FunFam" id="3.30.565.10:FF:000006">
    <property type="entry name" value="Sensor histidine kinase WalK"/>
    <property type="match status" value="1"/>
</dbReference>
<dbReference type="SUPFAM" id="SSF47384">
    <property type="entry name" value="Homodimeric domain of signal transducing histidine kinase"/>
    <property type="match status" value="1"/>
</dbReference>
<reference evidence="17 18" key="1">
    <citation type="submission" date="2019-09" db="EMBL/GenBank/DDBJ databases">
        <title>Whole genome sequences of isolates from the Mars Exploration Rovers.</title>
        <authorList>
            <person name="Seuylemezian A."/>
            <person name="Vaishampayan P."/>
        </authorList>
    </citation>
    <scope>NUCLEOTIDE SEQUENCE [LARGE SCALE GENOMIC DNA]</scope>
    <source>
        <strain evidence="17 18">MER_TA_151</strain>
    </source>
</reference>
<feature type="domain" description="Histidine kinase" evidence="15">
    <location>
        <begin position="249"/>
        <end position="465"/>
    </location>
</feature>
<feature type="domain" description="HAMP" evidence="16">
    <location>
        <begin position="189"/>
        <end position="241"/>
    </location>
</feature>
<dbReference type="InterPro" id="IPR003661">
    <property type="entry name" value="HisK_dim/P_dom"/>
</dbReference>
<comment type="caution">
    <text evidence="17">The sequence shown here is derived from an EMBL/GenBank/DDBJ whole genome shotgun (WGS) entry which is preliminary data.</text>
</comment>
<dbReference type="AlphaFoldDB" id="A0A5J5HLV4"/>
<evidence type="ECO:0000259" key="16">
    <source>
        <dbReference type="PROSITE" id="PS50885"/>
    </source>
</evidence>
<dbReference type="CDD" id="cd00082">
    <property type="entry name" value="HisKA"/>
    <property type="match status" value="1"/>
</dbReference>
<dbReference type="Proteomes" id="UP000326671">
    <property type="component" value="Unassembled WGS sequence"/>
</dbReference>
<evidence type="ECO:0000256" key="13">
    <source>
        <dbReference type="ARBA" id="ARBA00023136"/>
    </source>
</evidence>
<keyword evidence="9 17" id="KW-0418">Kinase</keyword>
<keyword evidence="8" id="KW-0547">Nucleotide-binding</keyword>
<evidence type="ECO:0000256" key="10">
    <source>
        <dbReference type="ARBA" id="ARBA00022840"/>
    </source>
</evidence>
<dbReference type="Pfam" id="PF00672">
    <property type="entry name" value="HAMP"/>
    <property type="match status" value="1"/>
</dbReference>
<dbReference type="RefSeq" id="WP_150441252.1">
    <property type="nucleotide sequence ID" value="NZ_VYKL01000026.1"/>
</dbReference>
<dbReference type="PANTHER" id="PTHR45528:SF1">
    <property type="entry name" value="SENSOR HISTIDINE KINASE CPXA"/>
    <property type="match status" value="1"/>
</dbReference>
<dbReference type="SUPFAM" id="SSF158472">
    <property type="entry name" value="HAMP domain-like"/>
    <property type="match status" value="1"/>
</dbReference>
<keyword evidence="12" id="KW-0902">Two-component regulatory system</keyword>
<evidence type="ECO:0000256" key="8">
    <source>
        <dbReference type="ARBA" id="ARBA00022741"/>
    </source>
</evidence>
<keyword evidence="10" id="KW-0067">ATP-binding</keyword>
<feature type="transmembrane region" description="Helical" evidence="14">
    <location>
        <begin position="168"/>
        <end position="188"/>
    </location>
</feature>
<evidence type="ECO:0000313" key="17">
    <source>
        <dbReference type="EMBL" id="KAA9021725.1"/>
    </source>
</evidence>
<dbReference type="InterPro" id="IPR005467">
    <property type="entry name" value="His_kinase_dom"/>
</dbReference>
<evidence type="ECO:0000256" key="9">
    <source>
        <dbReference type="ARBA" id="ARBA00022777"/>
    </source>
</evidence>
<dbReference type="InterPro" id="IPR036097">
    <property type="entry name" value="HisK_dim/P_sf"/>
</dbReference>
<dbReference type="InterPro" id="IPR050398">
    <property type="entry name" value="HssS/ArlS-like"/>
</dbReference>
<dbReference type="PROSITE" id="PS50109">
    <property type="entry name" value="HIS_KIN"/>
    <property type="match status" value="1"/>
</dbReference>
<dbReference type="Gene3D" id="6.10.340.10">
    <property type="match status" value="1"/>
</dbReference>
<accession>A0A5J5HLV4</accession>
<dbReference type="EMBL" id="VYKL01000026">
    <property type="protein sequence ID" value="KAA9021725.1"/>
    <property type="molecule type" value="Genomic_DNA"/>
</dbReference>
<keyword evidence="11 14" id="KW-1133">Transmembrane helix</keyword>
<keyword evidence="5" id="KW-0597">Phosphoprotein</keyword>
<dbReference type="PRINTS" id="PR00344">
    <property type="entry name" value="BCTRLSENSOR"/>
</dbReference>
<protein>
    <recommendedName>
        <fullName evidence="3">histidine kinase</fullName>
        <ecNumber evidence="3">2.7.13.3</ecNumber>
    </recommendedName>
</protein>
<keyword evidence="6" id="KW-0808">Transferase</keyword>
<keyword evidence="18" id="KW-1185">Reference proteome</keyword>
<dbReference type="SUPFAM" id="SSF55874">
    <property type="entry name" value="ATPase domain of HSP90 chaperone/DNA topoisomerase II/histidine kinase"/>
    <property type="match status" value="1"/>
</dbReference>
<keyword evidence="7 14" id="KW-0812">Transmembrane</keyword>
<evidence type="ECO:0000256" key="11">
    <source>
        <dbReference type="ARBA" id="ARBA00022989"/>
    </source>
</evidence>
<dbReference type="Gene3D" id="3.30.565.10">
    <property type="entry name" value="Histidine kinase-like ATPase, C-terminal domain"/>
    <property type="match status" value="1"/>
</dbReference>
<dbReference type="Pfam" id="PF00512">
    <property type="entry name" value="HisKA"/>
    <property type="match status" value="1"/>
</dbReference>
<evidence type="ECO:0000256" key="12">
    <source>
        <dbReference type="ARBA" id="ARBA00023012"/>
    </source>
</evidence>
<evidence type="ECO:0000256" key="7">
    <source>
        <dbReference type="ARBA" id="ARBA00022692"/>
    </source>
</evidence>
<evidence type="ECO:0000256" key="14">
    <source>
        <dbReference type="SAM" id="Phobius"/>
    </source>
</evidence>
<keyword evidence="4" id="KW-1003">Cell membrane</keyword>
<dbReference type="CDD" id="cd00075">
    <property type="entry name" value="HATPase"/>
    <property type="match status" value="1"/>
</dbReference>
<dbReference type="EC" id="2.7.13.3" evidence="3"/>
<dbReference type="FunFam" id="1.10.287.130:FF:000001">
    <property type="entry name" value="Two-component sensor histidine kinase"/>
    <property type="match status" value="1"/>
</dbReference>
<evidence type="ECO:0000256" key="6">
    <source>
        <dbReference type="ARBA" id="ARBA00022679"/>
    </source>
</evidence>
<name>A0A5J5HLV4_9BACI</name>
<sequence>MKRISHSLAKKLWISISAAILITIMYSYFLSYFFYEKLYVENIEDFLFEEGKRLASDYNGGSLTDEWKNKIEWYNSKSEAEVFVVNNPKELSACLPFEMDTDALIGGEERAQLLAGKPIEKIGYEERFDRKIISVIIPLLDGERLQGIIYMYMPLAKISELTKEFAHLWFISALLFFVIALFVGIKVIQKLTNPLLEMKQAANQVSKGNYSTRLTVQSKDEIGELAEAFNYMAESIQKEDERKKEFLANVSHELRTPISYVKGYSDALLSGLVQDKKDEKHYLHLIHREAGRMERLVGDLLDLTKLDKDEYQLEKMPLPLAQVIEEATLKYVHAIKEKGLEFQLHLDPDVIINGDEGRIEQILLNVMDNALRYTEKGSISIELILLGKYCIIRIQDTGKGIPAEDISKIKQRFYRVNKGRTRSDGGTGLGLAIVDKLVILHGGHVEISSEEGKGTKVDIYLPILENIEE</sequence>
<evidence type="ECO:0000313" key="18">
    <source>
        <dbReference type="Proteomes" id="UP000326671"/>
    </source>
</evidence>
<dbReference type="Pfam" id="PF02518">
    <property type="entry name" value="HATPase_c"/>
    <property type="match status" value="1"/>
</dbReference>
<dbReference type="InterPro" id="IPR036890">
    <property type="entry name" value="HATPase_C_sf"/>
</dbReference>
<dbReference type="SMART" id="SM00388">
    <property type="entry name" value="HisKA"/>
    <property type="match status" value="1"/>
</dbReference>
<dbReference type="SMART" id="SM00387">
    <property type="entry name" value="HATPase_c"/>
    <property type="match status" value="1"/>
</dbReference>
<dbReference type="GO" id="GO:0000155">
    <property type="term" value="F:phosphorelay sensor kinase activity"/>
    <property type="evidence" value="ECO:0007669"/>
    <property type="project" value="InterPro"/>
</dbReference>
<gene>
    <name evidence="17" type="ORF">F4V44_17250</name>
</gene>
<dbReference type="PANTHER" id="PTHR45528">
    <property type="entry name" value="SENSOR HISTIDINE KINASE CPXA"/>
    <property type="match status" value="1"/>
</dbReference>
<comment type="subcellular location">
    <subcellularLocation>
        <location evidence="2">Cell membrane</location>
        <topology evidence="2">Multi-pass membrane protein</topology>
    </subcellularLocation>
</comment>
<dbReference type="OrthoDB" id="3436at2"/>
<evidence type="ECO:0000256" key="2">
    <source>
        <dbReference type="ARBA" id="ARBA00004651"/>
    </source>
</evidence>
<dbReference type="GO" id="GO:0005886">
    <property type="term" value="C:plasma membrane"/>
    <property type="evidence" value="ECO:0007669"/>
    <property type="project" value="UniProtKB-SubCell"/>
</dbReference>
<dbReference type="InterPro" id="IPR004358">
    <property type="entry name" value="Sig_transdc_His_kin-like_C"/>
</dbReference>
<dbReference type="InterPro" id="IPR003660">
    <property type="entry name" value="HAMP_dom"/>
</dbReference>
<dbReference type="GO" id="GO:0005524">
    <property type="term" value="F:ATP binding"/>
    <property type="evidence" value="ECO:0007669"/>
    <property type="project" value="UniProtKB-KW"/>
</dbReference>
<proteinExistence type="predicted"/>
<evidence type="ECO:0000256" key="3">
    <source>
        <dbReference type="ARBA" id="ARBA00012438"/>
    </source>
</evidence>
<dbReference type="SMART" id="SM00304">
    <property type="entry name" value="HAMP"/>
    <property type="match status" value="1"/>
</dbReference>